<dbReference type="InterPro" id="IPR022761">
    <property type="entry name" value="Fumarate_lyase_N"/>
</dbReference>
<evidence type="ECO:0000256" key="13">
    <source>
        <dbReference type="RuleBase" id="RU361172"/>
    </source>
</evidence>
<dbReference type="FunFam" id="1.10.275.10:FF:000003">
    <property type="entry name" value="Adenylosuccinate lyase"/>
    <property type="match status" value="1"/>
</dbReference>
<dbReference type="UniPathway" id="UPA00075">
    <property type="reaction ID" value="UER00336"/>
</dbReference>
<dbReference type="GO" id="GO:0070626">
    <property type="term" value="F:(S)-2-(5-amino-1-(5-phospho-D-ribosyl)imidazole-4-carboxamido) succinate lyase (fumarate-forming) activity"/>
    <property type="evidence" value="ECO:0007669"/>
    <property type="project" value="RHEA"/>
</dbReference>
<feature type="domain" description="Adenylosuccinate lyase PurB C-terminal" evidence="15">
    <location>
        <begin position="335"/>
        <end position="449"/>
    </location>
</feature>
<evidence type="ECO:0000256" key="2">
    <source>
        <dbReference type="ARBA" id="ARBA00004734"/>
    </source>
</evidence>
<sequence length="459" mass="51268">MHAASLPLSALTALSPVDGRYAAKASTLREHFSEFGLIRARVIVEIRWLQHLAEHPQITEVPRLSAKATAFLETLLRDFSLEDAERIKQIERTTNHDVKAVEYFIKETIAGQSELHAVSEFVHFACTSEDINNLSYGVMLTDGLRTLLPVMHRVADEITRLAHEHAAQPMLSRTHGQTASPTTLGKEMANVAYRLRRQLAQIEGVKILGKINGAVGNYNAHLATYPEIDWEANARSFVEGLGLAFNPYTTQIEPHDYIAELFDALCRFNTILIDFDRDVWGYISLGYFKQGTVEGEIGSSTMPHKVNPIDFENSEGNLGLANALLGHLAQKLPISRWQRDLTDSTVLRNLGVGLAYGLIAYQASLKGISKLEANPARIAEDLDVNWEVLAEPIQTVMRRYGIDKPYEKLKELTRGKRIDQTGLKAFIDTLQLPETVKEELKALTPATYIGNAEEQARKL</sequence>
<gene>
    <name evidence="16" type="ORF">DFO68_10937</name>
</gene>
<evidence type="ECO:0000313" key="17">
    <source>
        <dbReference type="Proteomes" id="UP000295150"/>
    </source>
</evidence>
<reference evidence="16 17" key="1">
    <citation type="submission" date="2019-03" db="EMBL/GenBank/DDBJ databases">
        <title>Freshwater and sediment microbial communities from various areas in North America, analyzing microbe dynamics in response to fracking.</title>
        <authorList>
            <person name="Lamendella R."/>
        </authorList>
    </citation>
    <scope>NUCLEOTIDE SEQUENCE [LARGE SCALE GENOMIC DNA]</scope>
    <source>
        <strain evidence="16 17">1_TX</strain>
    </source>
</reference>
<dbReference type="InterPro" id="IPR047136">
    <property type="entry name" value="PurB_bact"/>
</dbReference>
<dbReference type="InterPro" id="IPR024083">
    <property type="entry name" value="Fumarase/histidase_N"/>
</dbReference>
<dbReference type="EC" id="4.3.2.2" evidence="4 12"/>
<organism evidence="16 17">
    <name type="scientific">Halomonas ventosae</name>
    <dbReference type="NCBI Taxonomy" id="229007"/>
    <lineage>
        <taxon>Bacteria</taxon>
        <taxon>Pseudomonadati</taxon>
        <taxon>Pseudomonadota</taxon>
        <taxon>Gammaproteobacteria</taxon>
        <taxon>Oceanospirillales</taxon>
        <taxon>Halomonadaceae</taxon>
        <taxon>Halomonas</taxon>
    </lineage>
</organism>
<comment type="catalytic activity">
    <reaction evidence="11">
        <text>N(6)-(1,2-dicarboxyethyl)-AMP = fumarate + AMP</text>
        <dbReference type="Rhea" id="RHEA:16853"/>
        <dbReference type="ChEBI" id="CHEBI:29806"/>
        <dbReference type="ChEBI" id="CHEBI:57567"/>
        <dbReference type="ChEBI" id="CHEBI:456215"/>
        <dbReference type="EC" id="4.3.2.2"/>
    </reaction>
    <physiologicalReaction direction="left-to-right" evidence="11">
        <dbReference type="Rhea" id="RHEA:16854"/>
    </physiologicalReaction>
</comment>
<evidence type="ECO:0000256" key="7">
    <source>
        <dbReference type="ARBA" id="ARBA00023239"/>
    </source>
</evidence>
<accession>A0A4R6HEC1</accession>
<name>A0A4R6HEC1_9GAMM</name>
<dbReference type="Pfam" id="PF08328">
    <property type="entry name" value="ASL_C"/>
    <property type="match status" value="1"/>
</dbReference>
<dbReference type="PROSITE" id="PS00163">
    <property type="entry name" value="FUMARATE_LYASES"/>
    <property type="match status" value="1"/>
</dbReference>
<dbReference type="InterPro" id="IPR008948">
    <property type="entry name" value="L-Aspartase-like"/>
</dbReference>
<dbReference type="AlphaFoldDB" id="A0A4R6HEC1"/>
<dbReference type="GO" id="GO:0006189">
    <property type="term" value="P:'de novo' IMP biosynthetic process"/>
    <property type="evidence" value="ECO:0007669"/>
    <property type="project" value="UniProtKB-UniPathway"/>
</dbReference>
<evidence type="ECO:0000256" key="4">
    <source>
        <dbReference type="ARBA" id="ARBA00012339"/>
    </source>
</evidence>
<dbReference type="Gene3D" id="1.10.40.30">
    <property type="entry name" value="Fumarase/aspartase (C-terminal domain)"/>
    <property type="match status" value="1"/>
</dbReference>
<evidence type="ECO:0000256" key="9">
    <source>
        <dbReference type="ARBA" id="ARBA00025012"/>
    </source>
</evidence>
<evidence type="ECO:0000259" key="14">
    <source>
        <dbReference type="Pfam" id="PF00206"/>
    </source>
</evidence>
<dbReference type="NCBIfam" id="TIGR00928">
    <property type="entry name" value="purB"/>
    <property type="match status" value="1"/>
</dbReference>
<evidence type="ECO:0000256" key="12">
    <source>
        <dbReference type="NCBIfam" id="TIGR00928"/>
    </source>
</evidence>
<dbReference type="InterPro" id="IPR000362">
    <property type="entry name" value="Fumarate_lyase_fam"/>
</dbReference>
<evidence type="ECO:0000256" key="11">
    <source>
        <dbReference type="ARBA" id="ARBA00049115"/>
    </source>
</evidence>
<keyword evidence="6 13" id="KW-0658">Purine biosynthesis</keyword>
<dbReference type="PANTHER" id="PTHR43411:SF1">
    <property type="entry name" value="ADENYLOSUCCINATE LYASE"/>
    <property type="match status" value="1"/>
</dbReference>
<dbReference type="GO" id="GO:0044208">
    <property type="term" value="P:'de novo' AMP biosynthetic process"/>
    <property type="evidence" value="ECO:0007669"/>
    <property type="project" value="UniProtKB-UniPathway"/>
</dbReference>
<dbReference type="GO" id="GO:0004018">
    <property type="term" value="F:N6-(1,2-dicarboxyethyl)AMP AMP-lyase (fumarate-forming) activity"/>
    <property type="evidence" value="ECO:0007669"/>
    <property type="project" value="UniProtKB-UniRule"/>
</dbReference>
<evidence type="ECO:0000313" key="16">
    <source>
        <dbReference type="EMBL" id="TDO06870.1"/>
    </source>
</evidence>
<comment type="caution">
    <text evidence="16">The sequence shown here is derived from an EMBL/GenBank/DDBJ whole genome shotgun (WGS) entry which is preliminary data.</text>
</comment>
<dbReference type="SUPFAM" id="SSF48557">
    <property type="entry name" value="L-aspartase-like"/>
    <property type="match status" value="1"/>
</dbReference>
<evidence type="ECO:0000256" key="3">
    <source>
        <dbReference type="ARBA" id="ARBA00008273"/>
    </source>
</evidence>
<evidence type="ECO:0000256" key="10">
    <source>
        <dbReference type="ARBA" id="ARBA00030717"/>
    </source>
</evidence>
<dbReference type="FunFam" id="1.20.200.10:FF:000004">
    <property type="entry name" value="Adenylosuccinate lyase"/>
    <property type="match status" value="1"/>
</dbReference>
<dbReference type="InterPro" id="IPR013539">
    <property type="entry name" value="PurB_C"/>
</dbReference>
<evidence type="ECO:0000259" key="15">
    <source>
        <dbReference type="Pfam" id="PF08328"/>
    </source>
</evidence>
<dbReference type="UniPathway" id="UPA00074">
    <property type="reaction ID" value="UER00132"/>
</dbReference>
<dbReference type="NCBIfam" id="NF006764">
    <property type="entry name" value="PRK09285.1"/>
    <property type="match status" value="1"/>
</dbReference>
<dbReference type="EMBL" id="SNWH01000009">
    <property type="protein sequence ID" value="TDO06870.1"/>
    <property type="molecule type" value="Genomic_DNA"/>
</dbReference>
<proteinExistence type="inferred from homology"/>
<comment type="function">
    <text evidence="9">Catalyzes two reactions in de novo purine nucleotide biosynthesis. Catalyzes the breakdown of 5-aminoimidazole- (N-succinylocarboxamide) ribotide (SAICAR or 2-[5-amino-1-(5-phospho-beta-D-ribosyl)imidazole-4-carboxamido]succinate) to 5-aminoimidazole-4-carboxamide ribotide (AICAR or 5-amino-1-(5-phospho-beta-D-ribosyl)imidazole-4-carboxamide) and fumarate, and of adenylosuccinate (ADS or N(6)-(1,2-dicarboxyethyl)-AMP) to adenosine monophosphate (AMP) and fumarate.</text>
</comment>
<dbReference type="PRINTS" id="PR00149">
    <property type="entry name" value="FUMRATELYASE"/>
</dbReference>
<dbReference type="Pfam" id="PF00206">
    <property type="entry name" value="Lyase_1"/>
    <property type="match status" value="1"/>
</dbReference>
<comment type="pathway">
    <text evidence="2 13">Purine metabolism; AMP biosynthesis via de novo pathway; AMP from IMP: step 2/2.</text>
</comment>
<evidence type="ECO:0000256" key="5">
    <source>
        <dbReference type="ARBA" id="ARBA00017058"/>
    </source>
</evidence>
<feature type="domain" description="Fumarate lyase N-terminal" evidence="14">
    <location>
        <begin position="19"/>
        <end position="316"/>
    </location>
</feature>
<comment type="catalytic activity">
    <reaction evidence="8">
        <text>(2S)-2-[5-amino-1-(5-phospho-beta-D-ribosyl)imidazole-4-carboxamido]succinate = 5-amino-1-(5-phospho-beta-D-ribosyl)imidazole-4-carboxamide + fumarate</text>
        <dbReference type="Rhea" id="RHEA:23920"/>
        <dbReference type="ChEBI" id="CHEBI:29806"/>
        <dbReference type="ChEBI" id="CHEBI:58443"/>
        <dbReference type="ChEBI" id="CHEBI:58475"/>
        <dbReference type="EC" id="4.3.2.2"/>
    </reaction>
    <physiologicalReaction direction="left-to-right" evidence="8">
        <dbReference type="Rhea" id="RHEA:23921"/>
    </physiologicalReaction>
</comment>
<keyword evidence="7 13" id="KW-0456">Lyase</keyword>
<dbReference type="FunFam" id="1.10.40.30:FF:000004">
    <property type="entry name" value="Adenylosuccinate lyase"/>
    <property type="match status" value="1"/>
</dbReference>
<dbReference type="PANTHER" id="PTHR43411">
    <property type="entry name" value="ADENYLOSUCCINATE LYASE"/>
    <property type="match status" value="1"/>
</dbReference>
<dbReference type="InterPro" id="IPR020557">
    <property type="entry name" value="Fumarate_lyase_CS"/>
</dbReference>
<keyword evidence="17" id="KW-1185">Reference proteome</keyword>
<protein>
    <recommendedName>
        <fullName evidence="5 12">Adenylosuccinate lyase</fullName>
        <shortName evidence="13">ASL</shortName>
        <ecNumber evidence="4 12">4.3.2.2</ecNumber>
    </recommendedName>
    <alternativeName>
        <fullName evidence="10 13">Adenylosuccinase</fullName>
    </alternativeName>
</protein>
<dbReference type="Gene3D" id="1.10.275.10">
    <property type="entry name" value="Fumarase/aspartase (N-terminal domain)"/>
    <property type="match status" value="1"/>
</dbReference>
<dbReference type="GO" id="GO:0005829">
    <property type="term" value="C:cytosol"/>
    <property type="evidence" value="ECO:0007669"/>
    <property type="project" value="TreeGrafter"/>
</dbReference>
<dbReference type="InterPro" id="IPR004769">
    <property type="entry name" value="Pur_lyase"/>
</dbReference>
<comment type="similarity">
    <text evidence="3 13">Belongs to the lyase 1 family. Adenylosuccinate lyase subfamily.</text>
</comment>
<evidence type="ECO:0000256" key="6">
    <source>
        <dbReference type="ARBA" id="ARBA00022755"/>
    </source>
</evidence>
<evidence type="ECO:0000256" key="8">
    <source>
        <dbReference type="ARBA" id="ARBA00024477"/>
    </source>
</evidence>
<evidence type="ECO:0000256" key="1">
    <source>
        <dbReference type="ARBA" id="ARBA00004706"/>
    </source>
</evidence>
<dbReference type="Gene3D" id="1.20.200.10">
    <property type="entry name" value="Fumarase/aspartase (Central domain)"/>
    <property type="match status" value="1"/>
</dbReference>
<dbReference type="CDD" id="cd01598">
    <property type="entry name" value="PurB"/>
    <property type="match status" value="1"/>
</dbReference>
<dbReference type="Proteomes" id="UP000295150">
    <property type="component" value="Unassembled WGS sequence"/>
</dbReference>
<comment type="pathway">
    <text evidence="1 13">Purine metabolism; IMP biosynthesis via de novo pathway; 5-amino-1-(5-phospho-D-ribosyl)imidazole-4-carboxamide from 5-amino-1-(5-phospho-D-ribosyl)imidazole-4-carboxylate: step 2/2.</text>
</comment>